<keyword evidence="3" id="KW-0812">Transmembrane</keyword>
<dbReference type="EMBL" id="BJXJ01000004">
    <property type="protein sequence ID" value="GEM74536.1"/>
    <property type="molecule type" value="Genomic_DNA"/>
</dbReference>
<sequence>MILYNPIKNTLSNTVKTIKVGYRESQILSILLEHSPDVVKKQIIIQRAWESEYIGETSLAKSISTLRQTFIKLDIKESPIITVPKVGYRLTGNIIIDKKEAIISPKAQAKESNNLVNLKLGYNLHLIKLLKSYKDKAIYSIAFSILGLTSFIGYNKFYNELNYRDGSQYIKSYQIGTLNIFQNINQTPDQNMLTFFSVNQCDCVVFINTDKKYTTLSWLNKKNKKSINIYFTEEQFEKASNEIKNFIKETEL</sequence>
<dbReference type="OrthoDB" id="5898834at2"/>
<evidence type="ECO:0000313" key="5">
    <source>
        <dbReference type="EMBL" id="GEM74536.1"/>
    </source>
</evidence>
<dbReference type="AlphaFoldDB" id="A0A511QBD5"/>
<dbReference type="Gene3D" id="1.10.10.10">
    <property type="entry name" value="Winged helix-like DNA-binding domain superfamily/Winged helix DNA-binding domain"/>
    <property type="match status" value="1"/>
</dbReference>
<feature type="domain" description="OmpR/PhoB-type" evidence="4">
    <location>
        <begin position="1"/>
        <end position="92"/>
    </location>
</feature>
<evidence type="ECO:0000256" key="1">
    <source>
        <dbReference type="ARBA" id="ARBA00023125"/>
    </source>
</evidence>
<organism evidence="5 6">
    <name type="scientific">Vibrio sagamiensis NBRC 104589</name>
    <dbReference type="NCBI Taxonomy" id="1219064"/>
    <lineage>
        <taxon>Bacteria</taxon>
        <taxon>Pseudomonadati</taxon>
        <taxon>Pseudomonadota</taxon>
        <taxon>Gammaproteobacteria</taxon>
        <taxon>Vibrionales</taxon>
        <taxon>Vibrionaceae</taxon>
        <taxon>Vibrio</taxon>
    </lineage>
</organism>
<protein>
    <recommendedName>
        <fullName evidence="4">OmpR/PhoB-type domain-containing protein</fullName>
    </recommendedName>
</protein>
<dbReference type="InterPro" id="IPR036388">
    <property type="entry name" value="WH-like_DNA-bd_sf"/>
</dbReference>
<gene>
    <name evidence="5" type="ORF">VSA01S_06480</name>
</gene>
<name>A0A511QBD5_9VIBR</name>
<dbReference type="GO" id="GO:0000160">
    <property type="term" value="P:phosphorelay signal transduction system"/>
    <property type="evidence" value="ECO:0007669"/>
    <property type="project" value="InterPro"/>
</dbReference>
<accession>A0A511QBD5</accession>
<dbReference type="InterPro" id="IPR001867">
    <property type="entry name" value="OmpR/PhoB-type_DNA-bd"/>
</dbReference>
<keyword evidence="6" id="KW-1185">Reference proteome</keyword>
<reference evidence="5 6" key="1">
    <citation type="submission" date="2019-07" db="EMBL/GenBank/DDBJ databases">
        <title>Whole genome shotgun sequence of Vibrio sagamiensis NBRC 104589.</title>
        <authorList>
            <person name="Hosoyama A."/>
            <person name="Uohara A."/>
            <person name="Ohji S."/>
            <person name="Ichikawa N."/>
        </authorList>
    </citation>
    <scope>NUCLEOTIDE SEQUENCE [LARGE SCALE GENOMIC DNA]</scope>
    <source>
        <strain evidence="5 6">NBRC 104589</strain>
    </source>
</reference>
<evidence type="ECO:0000256" key="3">
    <source>
        <dbReference type="SAM" id="Phobius"/>
    </source>
</evidence>
<feature type="transmembrane region" description="Helical" evidence="3">
    <location>
        <begin position="137"/>
        <end position="154"/>
    </location>
</feature>
<dbReference type="SMART" id="SM00862">
    <property type="entry name" value="Trans_reg_C"/>
    <property type="match status" value="1"/>
</dbReference>
<evidence type="ECO:0000259" key="4">
    <source>
        <dbReference type="PROSITE" id="PS51755"/>
    </source>
</evidence>
<evidence type="ECO:0000313" key="6">
    <source>
        <dbReference type="Proteomes" id="UP000321922"/>
    </source>
</evidence>
<dbReference type="GO" id="GO:0006355">
    <property type="term" value="P:regulation of DNA-templated transcription"/>
    <property type="evidence" value="ECO:0007669"/>
    <property type="project" value="InterPro"/>
</dbReference>
<keyword evidence="1 2" id="KW-0238">DNA-binding</keyword>
<proteinExistence type="predicted"/>
<keyword evidence="3" id="KW-0472">Membrane</keyword>
<dbReference type="SUPFAM" id="SSF46894">
    <property type="entry name" value="C-terminal effector domain of the bipartite response regulators"/>
    <property type="match status" value="1"/>
</dbReference>
<dbReference type="PROSITE" id="PS51755">
    <property type="entry name" value="OMPR_PHOB"/>
    <property type="match status" value="1"/>
</dbReference>
<keyword evidence="3" id="KW-1133">Transmembrane helix</keyword>
<dbReference type="CDD" id="cd00383">
    <property type="entry name" value="trans_reg_C"/>
    <property type="match status" value="1"/>
</dbReference>
<dbReference type="Pfam" id="PF00486">
    <property type="entry name" value="Trans_reg_C"/>
    <property type="match status" value="1"/>
</dbReference>
<comment type="caution">
    <text evidence="5">The sequence shown here is derived from an EMBL/GenBank/DDBJ whole genome shotgun (WGS) entry which is preliminary data.</text>
</comment>
<dbReference type="RefSeq" id="WP_039981003.1">
    <property type="nucleotide sequence ID" value="NZ_BAOJ01000049.1"/>
</dbReference>
<dbReference type="GO" id="GO:0003677">
    <property type="term" value="F:DNA binding"/>
    <property type="evidence" value="ECO:0007669"/>
    <property type="project" value="UniProtKB-UniRule"/>
</dbReference>
<dbReference type="Proteomes" id="UP000321922">
    <property type="component" value="Unassembled WGS sequence"/>
</dbReference>
<evidence type="ECO:0000256" key="2">
    <source>
        <dbReference type="PROSITE-ProRule" id="PRU01091"/>
    </source>
</evidence>
<feature type="DNA-binding region" description="OmpR/PhoB-type" evidence="2">
    <location>
        <begin position="1"/>
        <end position="92"/>
    </location>
</feature>
<dbReference type="InterPro" id="IPR016032">
    <property type="entry name" value="Sig_transdc_resp-reg_C-effctor"/>
</dbReference>